<dbReference type="InterPro" id="IPR004155">
    <property type="entry name" value="PBS_lyase_HEAT"/>
</dbReference>
<dbReference type="RefSeq" id="WP_152099119.1">
    <property type="nucleotide sequence ID" value="NZ_AP021861.1"/>
</dbReference>
<evidence type="ECO:0000256" key="5">
    <source>
        <dbReference type="SAM" id="MobiDB-lite"/>
    </source>
</evidence>
<evidence type="ECO:0000256" key="2">
    <source>
        <dbReference type="ARBA" id="ARBA00022723"/>
    </source>
</evidence>
<dbReference type="SMART" id="SM00567">
    <property type="entry name" value="EZ_HEAT"/>
    <property type="match status" value="3"/>
</dbReference>
<dbReference type="PANTHER" id="PTHR33546">
    <property type="entry name" value="LARGE, MULTIFUNCTIONAL SECRETED PROTEIN-RELATED"/>
    <property type="match status" value="1"/>
</dbReference>
<dbReference type="KEGG" id="lpav:PLANPX_2927"/>
<dbReference type="SUPFAM" id="SSF50952">
    <property type="entry name" value="Soluble quinoprotein glucose dehydrogenase"/>
    <property type="match status" value="1"/>
</dbReference>
<dbReference type="InterPro" id="IPR055557">
    <property type="entry name" value="DUF7133"/>
</dbReference>
<evidence type="ECO:0000256" key="3">
    <source>
        <dbReference type="ARBA" id="ARBA00023004"/>
    </source>
</evidence>
<dbReference type="Pfam" id="PF23500">
    <property type="entry name" value="DUF7133"/>
    <property type="match status" value="1"/>
</dbReference>
<feature type="region of interest" description="Disordered" evidence="5">
    <location>
        <begin position="713"/>
        <end position="741"/>
    </location>
</feature>
<gene>
    <name evidence="8" type="ORF">PLANPX_2927</name>
</gene>
<proteinExistence type="predicted"/>
<dbReference type="Gene3D" id="1.10.760.10">
    <property type="entry name" value="Cytochrome c-like domain"/>
    <property type="match status" value="1"/>
</dbReference>
<organism evidence="8 9">
    <name type="scientific">Lacipirellula parvula</name>
    <dbReference type="NCBI Taxonomy" id="2650471"/>
    <lineage>
        <taxon>Bacteria</taxon>
        <taxon>Pseudomonadati</taxon>
        <taxon>Planctomycetota</taxon>
        <taxon>Planctomycetia</taxon>
        <taxon>Pirellulales</taxon>
        <taxon>Lacipirellulaceae</taxon>
        <taxon>Lacipirellula</taxon>
    </lineage>
</organism>
<accession>A0A5K7XA66</accession>
<dbReference type="PANTHER" id="PTHR33546:SF1">
    <property type="entry name" value="LARGE, MULTIFUNCTIONAL SECRETED PROTEIN"/>
    <property type="match status" value="1"/>
</dbReference>
<evidence type="ECO:0000259" key="7">
    <source>
        <dbReference type="PROSITE" id="PS51007"/>
    </source>
</evidence>
<keyword evidence="3 4" id="KW-0408">Iron</keyword>
<dbReference type="InterPro" id="IPR009056">
    <property type="entry name" value="Cyt_c-like_dom"/>
</dbReference>
<feature type="domain" description="Cytochrome c" evidence="7">
    <location>
        <begin position="1041"/>
        <end position="1175"/>
    </location>
</feature>
<dbReference type="Gene3D" id="2.120.10.30">
    <property type="entry name" value="TolB, C-terminal domain"/>
    <property type="match status" value="1"/>
</dbReference>
<dbReference type="AlphaFoldDB" id="A0A5K7XA66"/>
<dbReference type="InterPro" id="IPR011041">
    <property type="entry name" value="Quinoprot_gluc/sorb_DH_b-prop"/>
</dbReference>
<dbReference type="SUPFAM" id="SSF46626">
    <property type="entry name" value="Cytochrome c"/>
    <property type="match status" value="1"/>
</dbReference>
<name>A0A5K7XA66_9BACT</name>
<evidence type="ECO:0000256" key="4">
    <source>
        <dbReference type="PROSITE-ProRule" id="PRU00433"/>
    </source>
</evidence>
<dbReference type="GO" id="GO:0009055">
    <property type="term" value="F:electron transfer activity"/>
    <property type="evidence" value="ECO:0007669"/>
    <property type="project" value="InterPro"/>
</dbReference>
<feature type="signal peptide" evidence="6">
    <location>
        <begin position="1"/>
        <end position="26"/>
    </location>
</feature>
<evidence type="ECO:0000256" key="6">
    <source>
        <dbReference type="SAM" id="SignalP"/>
    </source>
</evidence>
<reference evidence="9" key="1">
    <citation type="submission" date="2019-10" db="EMBL/GenBank/DDBJ databases">
        <title>Lacipirellula parvula gen. nov., sp. nov., representing a lineage of planctomycetes widespread in freshwater anoxic habitats, and description of the family Lacipirellulaceae.</title>
        <authorList>
            <person name="Dedysh S.N."/>
            <person name="Kulichevskaya I.S."/>
            <person name="Beletsky A.V."/>
            <person name="Rakitin A.L."/>
            <person name="Mardanov A.V."/>
            <person name="Ivanova A.A."/>
            <person name="Saltykova V.X."/>
            <person name="Rijpstra W.I.C."/>
            <person name="Sinninghe Damste J.S."/>
            <person name="Ravin N.V."/>
        </authorList>
    </citation>
    <scope>NUCLEOTIDE SEQUENCE [LARGE SCALE GENOMIC DNA]</scope>
    <source>
        <strain evidence="9">PX69</strain>
    </source>
</reference>
<dbReference type="PROSITE" id="PS51007">
    <property type="entry name" value="CYTC"/>
    <property type="match status" value="1"/>
</dbReference>
<feature type="chain" id="PRO_5025023541" description="Cytochrome c domain-containing protein" evidence="6">
    <location>
        <begin position="27"/>
        <end position="1177"/>
    </location>
</feature>
<keyword evidence="6" id="KW-0732">Signal</keyword>
<evidence type="ECO:0000256" key="1">
    <source>
        <dbReference type="ARBA" id="ARBA00022617"/>
    </source>
</evidence>
<dbReference type="GO" id="GO:0020037">
    <property type="term" value="F:heme binding"/>
    <property type="evidence" value="ECO:0007669"/>
    <property type="project" value="InterPro"/>
</dbReference>
<dbReference type="InterPro" id="IPR016024">
    <property type="entry name" value="ARM-type_fold"/>
</dbReference>
<dbReference type="Proteomes" id="UP000326837">
    <property type="component" value="Chromosome"/>
</dbReference>
<keyword evidence="1 4" id="KW-0349">Heme</keyword>
<dbReference type="NCBIfam" id="TIGR02603">
    <property type="entry name" value="CxxCH_TIGR02603"/>
    <property type="match status" value="1"/>
</dbReference>
<dbReference type="SUPFAM" id="SSF48371">
    <property type="entry name" value="ARM repeat"/>
    <property type="match status" value="1"/>
</dbReference>
<evidence type="ECO:0000313" key="9">
    <source>
        <dbReference type="Proteomes" id="UP000326837"/>
    </source>
</evidence>
<dbReference type="InterPro" id="IPR011042">
    <property type="entry name" value="6-blade_b-propeller_TolB-like"/>
</dbReference>
<dbReference type="InterPro" id="IPR013427">
    <property type="entry name" value="Haem-bd_dom_put"/>
</dbReference>
<dbReference type="GO" id="GO:0046872">
    <property type="term" value="F:metal ion binding"/>
    <property type="evidence" value="ECO:0007669"/>
    <property type="project" value="UniProtKB-KW"/>
</dbReference>
<sequence>MRYAALLSFLYCITCATSGFSQSLVAETPPLTAQEQLKKFHLPAGFEIQLVAQEPEIHKPMNMKFDARGRLWVSHSLEYPFPAASDEAARDAISILSSFSAAGTAQTVKQFADHLNIPIGLLPLGESEALAWSIPNIYRFIDSNGDGVADERSIAFGPFGITDTHGNQNAFTRWIDGWVYANHGFNNDSSVKIGGKGEEVLRLQSGNTYRFRADGSAIEQYSWGQVNPFGLSFDPLGNLYSADCHSSAVSMLLRGGYYQSFGKPHDGLGYAPVMTNLDHGGTGIAGVVYSTLPDFPAKYRDVLFVGNVITNRVHCDRLKWSGSTPVVDKVEDFLTCDDPWFRPVDVQAGPDGALYVADFYNCIIGHYEVPLQHPKRDRERGRIWRIVYTGDKTTTSSRTAQTAPDLQTFNAEELFAFLGHANLTTRVLATNRIVDEFPEQAGAMASKLLAELVEAAAQDDNESLDRAAHQASHAVWILQRTGGIPKGTTLGLLRSGVPREVQVHLAKALGETSDWQPWHFQAVRSTLENADAFVRRAGADALSKHPNAENLAPLLTLLNATDSQDAQLYHQTRIAIRNQIASPAIASDLLNLQLSAAEREQLVAFAVTAPKGPAAILIFDEALDGRIDDDALLNALPTAAEYVDTDRIAAMLDHVEQRFASKPASRLMALEALAKASVRRGVPLNASVREAMAALIKPVLSGNATLEWHNAPLEGHATAPSPWERQQRPSNQGGLLDMISSLSGQGERGGGVLRSPEFQLPARIHFWMCGHDGLPNEPDRHLNYARLVLADGTEVARSYPPRNDLAQSYEWDVQSHEGNWGRIEVVDGMTDRDGFAWLAVSNFEPAAAALPRGAVESRENASLRLIELVGQLKLDPLNEVVLALATSAAESAPARLAATKALAALDVESAVAPLCTLLANSNLPMAARVAAAEQLGQIDSNEARRQLLAALPSAPQSLATAIAASIAARAESAEVILQMIEGGKASASLLLEPLVVERLRSRKLQGADERIARLTADLEPADEQKANLIAERRAAYSTGKFDPEQGRVVFAKSICASCHRIGDVGSNVGPALDGIGNRGLDRLLEDTLDPNRNVDPAFRTVTILTDAGQVFGGFGVREEEQQLVFNDAEGKEHRVPIDQVIERMTTSLSPMPNNVADQIPPDDYYALLAYLLSLKQQ</sequence>
<evidence type="ECO:0000313" key="8">
    <source>
        <dbReference type="EMBL" id="BBO33315.1"/>
    </source>
</evidence>
<protein>
    <recommendedName>
        <fullName evidence="7">Cytochrome c domain-containing protein</fullName>
    </recommendedName>
</protein>
<dbReference type="InterPro" id="IPR036909">
    <property type="entry name" value="Cyt_c-like_dom_sf"/>
</dbReference>
<keyword evidence="9" id="KW-1185">Reference proteome</keyword>
<dbReference type="EMBL" id="AP021861">
    <property type="protein sequence ID" value="BBO33315.1"/>
    <property type="molecule type" value="Genomic_DNA"/>
</dbReference>
<keyword evidence="2 4" id="KW-0479">Metal-binding</keyword>